<keyword evidence="4" id="KW-1185">Reference proteome</keyword>
<feature type="domain" description="Myb/SANT-like DNA-binding" evidence="2">
    <location>
        <begin position="63"/>
        <end position="166"/>
    </location>
</feature>
<dbReference type="Pfam" id="PF13837">
    <property type="entry name" value="Myb_DNA-bind_4"/>
    <property type="match status" value="1"/>
</dbReference>
<protein>
    <recommendedName>
        <fullName evidence="2">Myb/SANT-like DNA-binding domain-containing protein</fullName>
    </recommendedName>
</protein>
<dbReference type="AlphaFoldDB" id="A0AA47MT61"/>
<organism evidence="3 4">
    <name type="scientific">Merluccius polli</name>
    <name type="common">Benguela hake</name>
    <name type="synonym">Merluccius cadenati</name>
    <dbReference type="NCBI Taxonomy" id="89951"/>
    <lineage>
        <taxon>Eukaryota</taxon>
        <taxon>Metazoa</taxon>
        <taxon>Chordata</taxon>
        <taxon>Craniata</taxon>
        <taxon>Vertebrata</taxon>
        <taxon>Euteleostomi</taxon>
        <taxon>Actinopterygii</taxon>
        <taxon>Neopterygii</taxon>
        <taxon>Teleostei</taxon>
        <taxon>Neoteleostei</taxon>
        <taxon>Acanthomorphata</taxon>
        <taxon>Zeiogadaria</taxon>
        <taxon>Gadariae</taxon>
        <taxon>Gadiformes</taxon>
        <taxon>Gadoidei</taxon>
        <taxon>Merlucciidae</taxon>
        <taxon>Merluccius</taxon>
    </lineage>
</organism>
<sequence length="259" mass="29521">MTRPLQSVLYQSNVDPTTYYLDEGLTVKVQIHILGLEGTALAEQEDEEMLEASTTEAIPRNECFNKDQTLFLIDLMRQKLVEDGGELPKTLKELNSKVKMGKGSKKLMWKDMAGKLSELFKVSFDPDKVARKWGTLEEAYKKIKDNNRTTGKGTMRFQFYNEMEELLGGHHDIEYPVVGTAEGLEIRRPDLLTENRQTLVPISHPHPPIPPTNTSSARRRRSDESPVKVRCPKHPGIVYPSRWPYKNIQKSSPLIDDAL</sequence>
<comment type="caution">
    <text evidence="3">The sequence shown here is derived from an EMBL/GenBank/DDBJ whole genome shotgun (WGS) entry which is preliminary data.</text>
</comment>
<evidence type="ECO:0000313" key="3">
    <source>
        <dbReference type="EMBL" id="KAK0146084.1"/>
    </source>
</evidence>
<evidence type="ECO:0000256" key="1">
    <source>
        <dbReference type="SAM" id="MobiDB-lite"/>
    </source>
</evidence>
<proteinExistence type="predicted"/>
<dbReference type="EMBL" id="JAOPHQ010002629">
    <property type="protein sequence ID" value="KAK0146084.1"/>
    <property type="molecule type" value="Genomic_DNA"/>
</dbReference>
<reference evidence="3" key="1">
    <citation type="journal article" date="2023" name="Front. Mar. Sci.">
        <title>A new Merluccius polli reference genome to investigate the effects of global change in West African waters.</title>
        <authorList>
            <person name="Mateo J.L."/>
            <person name="Blanco-Fernandez C."/>
            <person name="Garcia-Vazquez E."/>
            <person name="Machado-Schiaffino G."/>
        </authorList>
    </citation>
    <scope>NUCLEOTIDE SEQUENCE</scope>
    <source>
        <strain evidence="3">C29</strain>
        <tissue evidence="3">Fin</tissue>
    </source>
</reference>
<evidence type="ECO:0000313" key="4">
    <source>
        <dbReference type="Proteomes" id="UP001174136"/>
    </source>
</evidence>
<evidence type="ECO:0000259" key="2">
    <source>
        <dbReference type="Pfam" id="PF13837"/>
    </source>
</evidence>
<dbReference type="Proteomes" id="UP001174136">
    <property type="component" value="Unassembled WGS sequence"/>
</dbReference>
<feature type="region of interest" description="Disordered" evidence="1">
    <location>
        <begin position="200"/>
        <end position="233"/>
    </location>
</feature>
<dbReference type="InterPro" id="IPR044822">
    <property type="entry name" value="Myb_DNA-bind_4"/>
</dbReference>
<name>A0AA47MT61_MERPO</name>
<gene>
    <name evidence="3" type="ORF">N1851_014655</name>
</gene>
<accession>A0AA47MT61</accession>